<dbReference type="RefSeq" id="WP_097127032.1">
    <property type="nucleotide sequence ID" value="NZ_OCNH01000002.1"/>
</dbReference>
<organism evidence="1 2">
    <name type="scientific">Spirosoma fluviale</name>
    <dbReference type="NCBI Taxonomy" id="1597977"/>
    <lineage>
        <taxon>Bacteria</taxon>
        <taxon>Pseudomonadati</taxon>
        <taxon>Bacteroidota</taxon>
        <taxon>Cytophagia</taxon>
        <taxon>Cytophagales</taxon>
        <taxon>Cytophagaceae</taxon>
        <taxon>Spirosoma</taxon>
    </lineage>
</organism>
<dbReference type="AlphaFoldDB" id="A0A286G583"/>
<gene>
    <name evidence="1" type="ORF">SAMN06269250_3513</name>
</gene>
<evidence type="ECO:0000313" key="2">
    <source>
        <dbReference type="Proteomes" id="UP000219452"/>
    </source>
</evidence>
<evidence type="ECO:0000313" key="1">
    <source>
        <dbReference type="EMBL" id="SOD90707.1"/>
    </source>
</evidence>
<dbReference type="OrthoDB" id="963513at2"/>
<accession>A0A286G583</accession>
<name>A0A286G583_9BACT</name>
<reference evidence="2" key="1">
    <citation type="submission" date="2017-09" db="EMBL/GenBank/DDBJ databases">
        <authorList>
            <person name="Varghese N."/>
            <person name="Submissions S."/>
        </authorList>
    </citation>
    <scope>NUCLEOTIDE SEQUENCE [LARGE SCALE GENOMIC DNA]</scope>
    <source>
        <strain evidence="2">DSM 29961</strain>
    </source>
</reference>
<dbReference type="EMBL" id="OCNH01000002">
    <property type="protein sequence ID" value="SOD90707.1"/>
    <property type="molecule type" value="Genomic_DNA"/>
</dbReference>
<proteinExistence type="predicted"/>
<keyword evidence="2" id="KW-1185">Reference proteome</keyword>
<dbReference type="Proteomes" id="UP000219452">
    <property type="component" value="Unassembled WGS sequence"/>
</dbReference>
<protein>
    <submittedName>
        <fullName evidence="1">Uncharacterized protein</fullName>
    </submittedName>
</protein>
<sequence length="74" mass="8284">MKTKEEINGTIGVVIGHTTDITKEVCQSLAKQGISTIVVQKDSHNHDVEEAPEQHHWSGQPGKDLFFNGWKLLF</sequence>